<evidence type="ECO:0000256" key="5">
    <source>
        <dbReference type="ARBA" id="ARBA00023273"/>
    </source>
</evidence>
<dbReference type="GO" id="GO:0005856">
    <property type="term" value="C:cytoskeleton"/>
    <property type="evidence" value="ECO:0007669"/>
    <property type="project" value="UniProtKB-SubCell"/>
</dbReference>
<gene>
    <name evidence="7" type="ORF">ACJMK2_035460</name>
</gene>
<keyword evidence="8" id="KW-1185">Reference proteome</keyword>
<dbReference type="GO" id="GO:0005929">
    <property type="term" value="C:cilium"/>
    <property type="evidence" value="ECO:0007669"/>
    <property type="project" value="UniProtKB-SubCell"/>
</dbReference>
<dbReference type="PANTHER" id="PTHR21490:SF2">
    <property type="entry name" value="ENKURIN DOMAIN-CONTAINING PROTEIN 1"/>
    <property type="match status" value="1"/>
</dbReference>
<dbReference type="PROSITE" id="PS51665">
    <property type="entry name" value="ENKURIN"/>
    <property type="match status" value="1"/>
</dbReference>
<organism evidence="7 8">
    <name type="scientific">Sinanodonta woodiana</name>
    <name type="common">Chinese pond mussel</name>
    <name type="synonym">Anodonta woodiana</name>
    <dbReference type="NCBI Taxonomy" id="1069815"/>
    <lineage>
        <taxon>Eukaryota</taxon>
        <taxon>Metazoa</taxon>
        <taxon>Spiralia</taxon>
        <taxon>Lophotrochozoa</taxon>
        <taxon>Mollusca</taxon>
        <taxon>Bivalvia</taxon>
        <taxon>Autobranchia</taxon>
        <taxon>Heteroconchia</taxon>
        <taxon>Palaeoheterodonta</taxon>
        <taxon>Unionida</taxon>
        <taxon>Unionoidea</taxon>
        <taxon>Unionidae</taxon>
        <taxon>Unioninae</taxon>
        <taxon>Sinanodonta</taxon>
    </lineage>
</organism>
<comment type="caution">
    <text evidence="7">The sequence shown here is derived from an EMBL/GenBank/DDBJ whole genome shotgun (WGS) entry which is preliminary data.</text>
</comment>
<evidence type="ECO:0000256" key="3">
    <source>
        <dbReference type="ARBA" id="ARBA00022490"/>
    </source>
</evidence>
<dbReference type="PANTHER" id="PTHR21490">
    <property type="entry name" value="ENKURIN-RELATED"/>
    <property type="match status" value="1"/>
</dbReference>
<dbReference type="AlphaFoldDB" id="A0ABD3WYY6"/>
<proteinExistence type="predicted"/>
<evidence type="ECO:0000313" key="7">
    <source>
        <dbReference type="EMBL" id="KAL3877813.1"/>
    </source>
</evidence>
<protein>
    <recommendedName>
        <fullName evidence="6">Enkurin domain-containing protein</fullName>
    </recommendedName>
</protein>
<accession>A0ABD3WYY6</accession>
<evidence type="ECO:0000259" key="6">
    <source>
        <dbReference type="PROSITE" id="PS51665"/>
    </source>
</evidence>
<dbReference type="InterPro" id="IPR052102">
    <property type="entry name" value="Enkurin_domain-protein"/>
</dbReference>
<dbReference type="EMBL" id="JBJQND010000005">
    <property type="protein sequence ID" value="KAL3877813.1"/>
    <property type="molecule type" value="Genomic_DNA"/>
</dbReference>
<feature type="domain" description="Enkurin" evidence="6">
    <location>
        <begin position="179"/>
        <end position="271"/>
    </location>
</feature>
<keyword evidence="3" id="KW-0963">Cytoplasm</keyword>
<keyword evidence="5" id="KW-0966">Cell projection</keyword>
<dbReference type="Pfam" id="PF13864">
    <property type="entry name" value="Enkurin"/>
    <property type="match status" value="1"/>
</dbReference>
<evidence type="ECO:0000256" key="1">
    <source>
        <dbReference type="ARBA" id="ARBA00004138"/>
    </source>
</evidence>
<evidence type="ECO:0000313" key="8">
    <source>
        <dbReference type="Proteomes" id="UP001634394"/>
    </source>
</evidence>
<evidence type="ECO:0000256" key="4">
    <source>
        <dbReference type="ARBA" id="ARBA00023212"/>
    </source>
</evidence>
<keyword evidence="4" id="KW-0206">Cytoskeleton</keyword>
<reference evidence="7 8" key="1">
    <citation type="submission" date="2024-11" db="EMBL/GenBank/DDBJ databases">
        <title>Chromosome-level genome assembly of the freshwater bivalve Anodonta woodiana.</title>
        <authorList>
            <person name="Chen X."/>
        </authorList>
    </citation>
    <scope>NUCLEOTIDE SEQUENCE [LARGE SCALE GENOMIC DNA]</scope>
    <source>
        <strain evidence="7">MN2024</strain>
        <tissue evidence="7">Gills</tissue>
    </source>
</reference>
<comment type="subcellular location">
    <subcellularLocation>
        <location evidence="1">Cell projection</location>
        <location evidence="1">Cilium</location>
    </subcellularLocation>
    <subcellularLocation>
        <location evidence="2">Cytoplasm</location>
        <location evidence="2">Cytoskeleton</location>
    </subcellularLocation>
</comment>
<name>A0ABD3WYY6_SINWO</name>
<sequence length="274" mass="32018">MQGLTMQLTGHGFGMPRQYQKTDVKDHFKENVRRLRQIQRRCKEQEFESQKPVKALWKSEKYKDIGSKIKEEIEKDEPLSQRPQSATFLRAHSRAGPPVKLVTRSITPDPKLSVPPASIANDVKFVRHDFDFIKINGISAKHIKIPRAPSLTALDDLKKKDEEALKEYRRGQVPSYLKMRQEQWKQEEEERIANTPDPACPSGHRVLPENERRETLNLLQKNQQDVIKQLQSLPLRTDTFRIRTCKQEFEKKLAEIDEAIKIFSRPKVFVKLDQ</sequence>
<dbReference type="InterPro" id="IPR027012">
    <property type="entry name" value="Enkurin_dom"/>
</dbReference>
<dbReference type="Proteomes" id="UP001634394">
    <property type="component" value="Unassembled WGS sequence"/>
</dbReference>
<evidence type="ECO:0000256" key="2">
    <source>
        <dbReference type="ARBA" id="ARBA00004245"/>
    </source>
</evidence>